<accession>A0AAX0U857</accession>
<dbReference type="InterPro" id="IPR002197">
    <property type="entry name" value="HTH_Fis"/>
</dbReference>
<feature type="domain" description="DNA binding HTH" evidence="1">
    <location>
        <begin position="21"/>
        <end position="61"/>
    </location>
</feature>
<dbReference type="RefSeq" id="WP_009936070.1">
    <property type="nucleotide sequence ID" value="NZ_AP028071.1"/>
</dbReference>
<protein>
    <submittedName>
        <fullName evidence="2">Fis family transcriptional regulator</fullName>
    </submittedName>
</protein>
<dbReference type="PRINTS" id="PR01590">
    <property type="entry name" value="HTHFIS"/>
</dbReference>
<dbReference type="InterPro" id="IPR009057">
    <property type="entry name" value="Homeodomain-like_sf"/>
</dbReference>
<proteinExistence type="predicted"/>
<dbReference type="Pfam" id="PF02954">
    <property type="entry name" value="HTH_8"/>
    <property type="match status" value="1"/>
</dbReference>
<sequence>MSRRACRRIARGWRAGGDAPLECAEAEYIRRALDRHRGNLTAAANQLGIAKNTLYERVRKYDPLRAVSDTRRRGEG</sequence>
<gene>
    <name evidence="2" type="ORF">CWD88_21495</name>
</gene>
<dbReference type="SUPFAM" id="SSF46689">
    <property type="entry name" value="Homeodomain-like"/>
    <property type="match status" value="1"/>
</dbReference>
<evidence type="ECO:0000259" key="1">
    <source>
        <dbReference type="Pfam" id="PF02954"/>
    </source>
</evidence>
<name>A0AAX0U857_BURPE</name>
<reference evidence="2 3" key="1">
    <citation type="submission" date="2017-11" db="EMBL/GenBank/DDBJ databases">
        <title>Molecular characterization of Burkholderia pseudomallei and closely related isolates from Vietnam.</title>
        <authorList>
            <person name="Ustinov D.V."/>
            <person name="Antonov A.S."/>
            <person name="Avdusheva E.F."/>
            <person name="Shpak I.M."/>
            <person name="Zakharova I.B."/>
            <person name="Thi L.A."/>
            <person name="Teteryatnikova N."/>
            <person name="Lopasteyskaya Y.A."/>
            <person name="Kuzyutina J.A."/>
            <person name="Ngo T.N."/>
            <person name="Victorov D.V."/>
        </authorList>
    </citation>
    <scope>NUCLEOTIDE SEQUENCE [LARGE SCALE GENOMIC DNA]</scope>
    <source>
        <strain evidence="2 3">V1512</strain>
    </source>
</reference>
<dbReference type="AlphaFoldDB" id="A0AAX0U857"/>
<organism evidence="2 3">
    <name type="scientific">Burkholderia pseudomallei</name>
    <name type="common">Pseudomonas pseudomallei</name>
    <dbReference type="NCBI Taxonomy" id="28450"/>
    <lineage>
        <taxon>Bacteria</taxon>
        <taxon>Pseudomonadati</taxon>
        <taxon>Pseudomonadota</taxon>
        <taxon>Betaproteobacteria</taxon>
        <taxon>Burkholderiales</taxon>
        <taxon>Burkholderiaceae</taxon>
        <taxon>Burkholderia</taxon>
        <taxon>pseudomallei group</taxon>
    </lineage>
</organism>
<dbReference type="Gene3D" id="1.10.10.60">
    <property type="entry name" value="Homeodomain-like"/>
    <property type="match status" value="1"/>
</dbReference>
<dbReference type="GO" id="GO:0043565">
    <property type="term" value="F:sequence-specific DNA binding"/>
    <property type="evidence" value="ECO:0007669"/>
    <property type="project" value="InterPro"/>
</dbReference>
<comment type="caution">
    <text evidence="2">The sequence shown here is derived from an EMBL/GenBank/DDBJ whole genome shotgun (WGS) entry which is preliminary data.</text>
</comment>
<dbReference type="GeneID" id="93058869"/>
<dbReference type="Proteomes" id="UP000231878">
    <property type="component" value="Unassembled WGS sequence"/>
</dbReference>
<evidence type="ECO:0000313" key="2">
    <source>
        <dbReference type="EMBL" id="PJO64228.1"/>
    </source>
</evidence>
<evidence type="ECO:0000313" key="3">
    <source>
        <dbReference type="Proteomes" id="UP000231878"/>
    </source>
</evidence>
<dbReference type="EMBL" id="PHRB01000023">
    <property type="protein sequence ID" value="PJO64228.1"/>
    <property type="molecule type" value="Genomic_DNA"/>
</dbReference>